<name>A0AA37TPD2_9GAMM</name>
<gene>
    <name evidence="5" type="primary">prrA</name>
    <name evidence="5" type="ORF">GCM10007894_01930</name>
</gene>
<dbReference type="EMBL" id="BSPO01000001">
    <property type="protein sequence ID" value="GLS82216.1"/>
    <property type="molecule type" value="Genomic_DNA"/>
</dbReference>
<dbReference type="RefSeq" id="WP_095497770.1">
    <property type="nucleotide sequence ID" value="NZ_BSPO01000001.1"/>
</dbReference>
<dbReference type="Pfam" id="PF02954">
    <property type="entry name" value="HTH_8"/>
    <property type="match status" value="1"/>
</dbReference>
<evidence type="ECO:0000313" key="5">
    <source>
        <dbReference type="EMBL" id="GLS82216.1"/>
    </source>
</evidence>
<evidence type="ECO:0000256" key="1">
    <source>
        <dbReference type="ARBA" id="ARBA00022553"/>
    </source>
</evidence>
<dbReference type="InterPro" id="IPR002197">
    <property type="entry name" value="HTH_Fis"/>
</dbReference>
<keyword evidence="1 3" id="KW-0597">Phosphoprotein</keyword>
<evidence type="ECO:0000313" key="6">
    <source>
        <dbReference type="Proteomes" id="UP001157439"/>
    </source>
</evidence>
<dbReference type="InterPro" id="IPR011006">
    <property type="entry name" value="CheY-like_superfamily"/>
</dbReference>
<evidence type="ECO:0000256" key="3">
    <source>
        <dbReference type="PROSITE-ProRule" id="PRU00169"/>
    </source>
</evidence>
<dbReference type="PANTHER" id="PTHR44591">
    <property type="entry name" value="STRESS RESPONSE REGULATOR PROTEIN 1"/>
    <property type="match status" value="1"/>
</dbReference>
<dbReference type="SMART" id="SM00448">
    <property type="entry name" value="REC"/>
    <property type="match status" value="1"/>
</dbReference>
<evidence type="ECO:0000259" key="4">
    <source>
        <dbReference type="PROSITE" id="PS50110"/>
    </source>
</evidence>
<comment type="caution">
    <text evidence="5">The sequence shown here is derived from an EMBL/GenBank/DDBJ whole genome shotgun (WGS) entry which is preliminary data.</text>
</comment>
<dbReference type="PRINTS" id="PR01590">
    <property type="entry name" value="HTHFIS"/>
</dbReference>
<feature type="domain" description="Response regulatory" evidence="4">
    <location>
        <begin position="3"/>
        <end position="117"/>
    </location>
</feature>
<keyword evidence="2" id="KW-0902">Two-component regulatory system</keyword>
<keyword evidence="5" id="KW-0238">DNA-binding</keyword>
<dbReference type="CDD" id="cd17563">
    <property type="entry name" value="REC_RegA-like"/>
    <property type="match status" value="1"/>
</dbReference>
<dbReference type="Pfam" id="PF00072">
    <property type="entry name" value="Response_reg"/>
    <property type="match status" value="1"/>
</dbReference>
<sequence>MMRLLIVDDDVAFANAMSRRLSRLGFDCAIAHTVSEALLVARRLEPTYVLLDMNLESETGIDLIKPLKSILPITRIVLLTGYASIATAVEAIRRGADDYLAKPADTNQVAKALLGNNADHAVIINELPSVKELEWQHLQQALKSNNGNVSLTARQLGMHRRTLQRKLQKRPL</sequence>
<dbReference type="SUPFAM" id="SSF52172">
    <property type="entry name" value="CheY-like"/>
    <property type="match status" value="1"/>
</dbReference>
<dbReference type="GO" id="GO:0000160">
    <property type="term" value="P:phosphorelay signal transduction system"/>
    <property type="evidence" value="ECO:0007669"/>
    <property type="project" value="UniProtKB-KW"/>
</dbReference>
<dbReference type="Gene3D" id="3.40.50.2300">
    <property type="match status" value="1"/>
</dbReference>
<feature type="modified residue" description="4-aspartylphosphate" evidence="3">
    <location>
        <position position="52"/>
    </location>
</feature>
<organism evidence="5 6">
    <name type="scientific">Paraferrimonas haliotis</name>
    <dbReference type="NCBI Taxonomy" id="2013866"/>
    <lineage>
        <taxon>Bacteria</taxon>
        <taxon>Pseudomonadati</taxon>
        <taxon>Pseudomonadota</taxon>
        <taxon>Gammaproteobacteria</taxon>
        <taxon>Alteromonadales</taxon>
        <taxon>Ferrimonadaceae</taxon>
        <taxon>Paraferrimonas</taxon>
    </lineage>
</organism>
<dbReference type="InterPro" id="IPR050595">
    <property type="entry name" value="Bact_response_regulator"/>
</dbReference>
<dbReference type="GO" id="GO:0043565">
    <property type="term" value="F:sequence-specific DNA binding"/>
    <property type="evidence" value="ECO:0007669"/>
    <property type="project" value="InterPro"/>
</dbReference>
<dbReference type="Gene3D" id="1.10.10.60">
    <property type="entry name" value="Homeodomain-like"/>
    <property type="match status" value="1"/>
</dbReference>
<reference evidence="5 6" key="1">
    <citation type="journal article" date="2014" name="Int. J. Syst. Evol. Microbiol.">
        <title>Complete genome sequence of Corynebacterium casei LMG S-19264T (=DSM 44701T), isolated from a smear-ripened cheese.</title>
        <authorList>
            <consortium name="US DOE Joint Genome Institute (JGI-PGF)"/>
            <person name="Walter F."/>
            <person name="Albersmeier A."/>
            <person name="Kalinowski J."/>
            <person name="Ruckert C."/>
        </authorList>
    </citation>
    <scope>NUCLEOTIDE SEQUENCE [LARGE SCALE GENOMIC DNA]</scope>
    <source>
        <strain evidence="5 6">NBRC 112785</strain>
    </source>
</reference>
<evidence type="ECO:0000256" key="2">
    <source>
        <dbReference type="ARBA" id="ARBA00023012"/>
    </source>
</evidence>
<protein>
    <submittedName>
        <fullName evidence="5">DNA-binding response regulator</fullName>
    </submittedName>
</protein>
<proteinExistence type="predicted"/>
<dbReference type="AlphaFoldDB" id="A0AA37TPD2"/>
<accession>A0AA37TPD2</accession>
<dbReference type="InterPro" id="IPR001789">
    <property type="entry name" value="Sig_transdc_resp-reg_receiver"/>
</dbReference>
<dbReference type="PANTHER" id="PTHR44591:SF14">
    <property type="entry name" value="PROTEIN PILG"/>
    <property type="match status" value="1"/>
</dbReference>
<keyword evidence="6" id="KW-1185">Reference proteome</keyword>
<dbReference type="Proteomes" id="UP001157439">
    <property type="component" value="Unassembled WGS sequence"/>
</dbReference>
<dbReference type="PROSITE" id="PS50110">
    <property type="entry name" value="RESPONSE_REGULATORY"/>
    <property type="match status" value="1"/>
</dbReference>